<dbReference type="InterPro" id="IPR000832">
    <property type="entry name" value="GPCR_2_secretin-like"/>
</dbReference>
<keyword evidence="3 6" id="KW-1133">Transmembrane helix</keyword>
<dbReference type="InterPro" id="IPR053231">
    <property type="entry name" value="GPCR_LN-TM7"/>
</dbReference>
<dbReference type="GO" id="GO:0007166">
    <property type="term" value="P:cell surface receptor signaling pathway"/>
    <property type="evidence" value="ECO:0007669"/>
    <property type="project" value="InterPro"/>
</dbReference>
<protein>
    <submittedName>
        <fullName evidence="8">G-protein coupled receptor mth2</fullName>
    </submittedName>
</protein>
<reference evidence="8 9" key="1">
    <citation type="journal article" date="2021" name="Elife">
        <title>Chloroplast acquisition without the gene transfer in kleptoplastic sea slugs, Plakobranchus ocellatus.</title>
        <authorList>
            <person name="Maeda T."/>
            <person name="Takahashi S."/>
            <person name="Yoshida T."/>
            <person name="Shimamura S."/>
            <person name="Takaki Y."/>
            <person name="Nagai Y."/>
            <person name="Toyoda A."/>
            <person name="Suzuki Y."/>
            <person name="Arimoto A."/>
            <person name="Ishii H."/>
            <person name="Satoh N."/>
            <person name="Nishiyama T."/>
            <person name="Hasebe M."/>
            <person name="Maruyama T."/>
            <person name="Minagawa J."/>
            <person name="Obokata J."/>
            <person name="Shigenobu S."/>
        </authorList>
    </citation>
    <scope>NUCLEOTIDE SEQUENCE [LARGE SCALE GENOMIC DNA]</scope>
</reference>
<evidence type="ECO:0000256" key="4">
    <source>
        <dbReference type="ARBA" id="ARBA00023136"/>
    </source>
</evidence>
<evidence type="ECO:0000313" key="8">
    <source>
        <dbReference type="EMBL" id="GFO00326.1"/>
    </source>
</evidence>
<feature type="transmembrane region" description="Helical" evidence="6">
    <location>
        <begin position="412"/>
        <end position="436"/>
    </location>
</feature>
<sequence>MDRSCNQTGLWQDYDEDIEKACQDLEDRHYTVYHYSAEMAYQKKGLFKNIFCFICNMDMYPTYGTCEAGEHDNIYKVPVRVEPPFSVLLGFGRRRRFHSPKLYISSFTFSKCSDQQWSSPDGQCLPLHCSAGKSLNNGTCTTSMNQIRGLGYRIDLWFHMNRSNFNFVQESANTFITFHNIFVEQVTEMIQPHVEAVDLKFGAALRLSSNDTSVSFNQTVALPFVFWVQGHIAANANMTRDLFEAQILDVLTNNVRMKYFHFETDFISHTIWAENDVTDFCLQQGIECNIIKKESNMTRDLSIFKNTGLFLNLNKVLHCPCVYFNSEFYEIDHTYDENFLPQNIVSLKLGETKLTFSELRESNELLVGDHQVLNVCKDLLESKLRSLDEERRRDFYSRKFRAEADDITHAQYYLTLVCIGASLVCLLLALLTYFRFSLLRSGAGMNNIFLCGSLLLAQASLLASAHVSGPQTLCTVLGMSTHFLWLWMFVWSFICCFRMFRVFTAKTRQEKSVRTQRSRFIWTVTFSLLVPAVIVSTVVTASHIKSDGDRTGYGHESCYLDSSLLIGVATALPLALVTASNIAFFAVTVAKINKVKKMQSHDFTKNEERRNLYIYIKLSTMAGIFWFLAILTNGLQGVFIFLSFIWNNRVLNLYLVSFGMTPVPSSDNQRGINRSSLQKRASQAHKHKQESNSTEEIKNVSIPSGSNKRCIADIEHVVATFTHDKEVGEK</sequence>
<keyword evidence="4 6" id="KW-0472">Membrane</keyword>
<organism evidence="8 9">
    <name type="scientific">Plakobranchus ocellatus</name>
    <dbReference type="NCBI Taxonomy" id="259542"/>
    <lineage>
        <taxon>Eukaryota</taxon>
        <taxon>Metazoa</taxon>
        <taxon>Spiralia</taxon>
        <taxon>Lophotrochozoa</taxon>
        <taxon>Mollusca</taxon>
        <taxon>Gastropoda</taxon>
        <taxon>Heterobranchia</taxon>
        <taxon>Euthyneura</taxon>
        <taxon>Panpulmonata</taxon>
        <taxon>Sacoglossa</taxon>
        <taxon>Placobranchoidea</taxon>
        <taxon>Plakobranchidae</taxon>
        <taxon>Plakobranchus</taxon>
    </lineage>
</organism>
<feature type="transmembrane region" description="Helical" evidence="6">
    <location>
        <begin position="520"/>
        <end position="544"/>
    </location>
</feature>
<comment type="subcellular location">
    <subcellularLocation>
        <location evidence="1">Membrane</location>
        <topology evidence="1">Multi-pass membrane protein</topology>
    </subcellularLocation>
</comment>
<dbReference type="PANTHER" id="PTHR45902">
    <property type="entry name" value="LATROPHILIN RECEPTOR-LIKE PROTEIN A"/>
    <property type="match status" value="1"/>
</dbReference>
<dbReference type="Proteomes" id="UP000735302">
    <property type="component" value="Unassembled WGS sequence"/>
</dbReference>
<dbReference type="PANTHER" id="PTHR45902:SF1">
    <property type="entry name" value="LATROPHILIN RECEPTOR-LIKE PROTEIN A"/>
    <property type="match status" value="1"/>
</dbReference>
<feature type="region of interest" description="Disordered" evidence="5">
    <location>
        <begin position="665"/>
        <end position="705"/>
    </location>
</feature>
<evidence type="ECO:0000256" key="2">
    <source>
        <dbReference type="ARBA" id="ARBA00022692"/>
    </source>
</evidence>
<dbReference type="Pfam" id="PF00002">
    <property type="entry name" value="7tm_2"/>
    <property type="match status" value="1"/>
</dbReference>
<dbReference type="GO" id="GO:0004930">
    <property type="term" value="F:G protein-coupled receptor activity"/>
    <property type="evidence" value="ECO:0007669"/>
    <property type="project" value="InterPro"/>
</dbReference>
<dbReference type="AlphaFoldDB" id="A0AAV3ZMI4"/>
<feature type="transmembrane region" description="Helical" evidence="6">
    <location>
        <begin position="564"/>
        <end position="592"/>
    </location>
</feature>
<evidence type="ECO:0000313" key="9">
    <source>
        <dbReference type="Proteomes" id="UP000735302"/>
    </source>
</evidence>
<feature type="transmembrane region" description="Helical" evidence="6">
    <location>
        <begin position="448"/>
        <end position="467"/>
    </location>
</feature>
<keyword evidence="8" id="KW-0675">Receptor</keyword>
<evidence type="ECO:0000259" key="7">
    <source>
        <dbReference type="PROSITE" id="PS50261"/>
    </source>
</evidence>
<dbReference type="CDD" id="cd15039">
    <property type="entry name" value="7tmB3_Methuselah-like"/>
    <property type="match status" value="1"/>
</dbReference>
<evidence type="ECO:0000256" key="3">
    <source>
        <dbReference type="ARBA" id="ARBA00022989"/>
    </source>
</evidence>
<name>A0AAV3ZMI4_9GAST</name>
<dbReference type="InterPro" id="IPR017981">
    <property type="entry name" value="GPCR_2-like_7TM"/>
</dbReference>
<evidence type="ECO:0000256" key="1">
    <source>
        <dbReference type="ARBA" id="ARBA00004141"/>
    </source>
</evidence>
<evidence type="ECO:0000256" key="6">
    <source>
        <dbReference type="SAM" id="Phobius"/>
    </source>
</evidence>
<keyword evidence="2 6" id="KW-0812">Transmembrane</keyword>
<dbReference type="Gene3D" id="1.20.1070.10">
    <property type="entry name" value="Rhodopsin 7-helix transmembrane proteins"/>
    <property type="match status" value="1"/>
</dbReference>
<accession>A0AAV3ZMI4</accession>
<dbReference type="GO" id="GO:0016020">
    <property type="term" value="C:membrane"/>
    <property type="evidence" value="ECO:0007669"/>
    <property type="project" value="UniProtKB-SubCell"/>
</dbReference>
<feature type="compositionally biased region" description="Polar residues" evidence="5">
    <location>
        <begin position="665"/>
        <end position="681"/>
    </location>
</feature>
<gene>
    <name evidence="8" type="ORF">PoB_002683100</name>
</gene>
<feature type="transmembrane region" description="Helical" evidence="6">
    <location>
        <begin position="479"/>
        <end position="500"/>
    </location>
</feature>
<dbReference type="EMBL" id="BLXT01003068">
    <property type="protein sequence ID" value="GFO00326.1"/>
    <property type="molecule type" value="Genomic_DNA"/>
</dbReference>
<feature type="domain" description="G-protein coupled receptors family 2 profile 2" evidence="7">
    <location>
        <begin position="411"/>
        <end position="648"/>
    </location>
</feature>
<keyword evidence="9" id="KW-1185">Reference proteome</keyword>
<evidence type="ECO:0000256" key="5">
    <source>
        <dbReference type="SAM" id="MobiDB-lite"/>
    </source>
</evidence>
<proteinExistence type="predicted"/>
<dbReference type="PROSITE" id="PS50261">
    <property type="entry name" value="G_PROTEIN_RECEP_F2_4"/>
    <property type="match status" value="1"/>
</dbReference>
<comment type="caution">
    <text evidence="8">The sequence shown here is derived from an EMBL/GenBank/DDBJ whole genome shotgun (WGS) entry which is preliminary data.</text>
</comment>